<comment type="caution">
    <text evidence="1">The sequence shown here is derived from an EMBL/GenBank/DDBJ whole genome shotgun (WGS) entry which is preliminary data.</text>
</comment>
<name>A0AA38TRE3_9ASTR</name>
<evidence type="ECO:0000313" key="1">
    <source>
        <dbReference type="EMBL" id="KAJ9560186.1"/>
    </source>
</evidence>
<keyword evidence="2" id="KW-1185">Reference proteome</keyword>
<reference evidence="1" key="1">
    <citation type="submission" date="2023-03" db="EMBL/GenBank/DDBJ databases">
        <title>Chromosome-scale reference genome and RAD-based genetic map of yellow starthistle (Centaurea solstitialis) reveal putative structural variation and QTLs associated with invader traits.</title>
        <authorList>
            <person name="Reatini B."/>
            <person name="Cang F.A."/>
            <person name="Jiang Q."/>
            <person name="Mckibben M.T.W."/>
            <person name="Barker M.S."/>
            <person name="Rieseberg L.H."/>
            <person name="Dlugosch K.M."/>
        </authorList>
    </citation>
    <scope>NUCLEOTIDE SEQUENCE</scope>
    <source>
        <strain evidence="1">CAN-66</strain>
        <tissue evidence="1">Leaf</tissue>
    </source>
</reference>
<organism evidence="1 2">
    <name type="scientific">Centaurea solstitialis</name>
    <name type="common">yellow star-thistle</name>
    <dbReference type="NCBI Taxonomy" id="347529"/>
    <lineage>
        <taxon>Eukaryota</taxon>
        <taxon>Viridiplantae</taxon>
        <taxon>Streptophyta</taxon>
        <taxon>Embryophyta</taxon>
        <taxon>Tracheophyta</taxon>
        <taxon>Spermatophyta</taxon>
        <taxon>Magnoliopsida</taxon>
        <taxon>eudicotyledons</taxon>
        <taxon>Gunneridae</taxon>
        <taxon>Pentapetalae</taxon>
        <taxon>asterids</taxon>
        <taxon>campanulids</taxon>
        <taxon>Asterales</taxon>
        <taxon>Asteraceae</taxon>
        <taxon>Carduoideae</taxon>
        <taxon>Cardueae</taxon>
        <taxon>Centaureinae</taxon>
        <taxon>Centaurea</taxon>
    </lineage>
</organism>
<protein>
    <submittedName>
        <fullName evidence="1">Uncharacterized protein</fullName>
    </submittedName>
</protein>
<sequence length="125" mass="14629">MELEKNNSSWTRAKLIDSASNSLCSNLPEWRTIGKFRVHYWRILLDRLPTLDNLVKRGINVGHILSHLEDEEWHDFHRRYANPVTTANEVQSIVFSWVCNRSVFGKSRSWTDGSAIRFVYLPVLN</sequence>
<proteinExistence type="predicted"/>
<dbReference type="Proteomes" id="UP001172457">
    <property type="component" value="Chromosome 2"/>
</dbReference>
<dbReference type="AlphaFoldDB" id="A0AA38TRE3"/>
<gene>
    <name evidence="1" type="ORF">OSB04_005346</name>
</gene>
<evidence type="ECO:0000313" key="2">
    <source>
        <dbReference type="Proteomes" id="UP001172457"/>
    </source>
</evidence>
<dbReference type="EMBL" id="JARYMX010000002">
    <property type="protein sequence ID" value="KAJ9560186.1"/>
    <property type="molecule type" value="Genomic_DNA"/>
</dbReference>
<accession>A0AA38TRE3</accession>